<evidence type="ECO:0000313" key="1">
    <source>
        <dbReference type="EMBL" id="HIY80000.1"/>
    </source>
</evidence>
<reference evidence="1" key="1">
    <citation type="journal article" date="2021" name="PeerJ">
        <title>Extensive microbial diversity within the chicken gut microbiome revealed by metagenomics and culture.</title>
        <authorList>
            <person name="Gilroy R."/>
            <person name="Ravi A."/>
            <person name="Getino M."/>
            <person name="Pursley I."/>
            <person name="Horton D.L."/>
            <person name="Alikhan N.F."/>
            <person name="Baker D."/>
            <person name="Gharbi K."/>
            <person name="Hall N."/>
            <person name="Watson M."/>
            <person name="Adriaenssens E.M."/>
            <person name="Foster-Nyarko E."/>
            <person name="Jarju S."/>
            <person name="Secka A."/>
            <person name="Antonio M."/>
            <person name="Oren A."/>
            <person name="Chaudhuri R.R."/>
            <person name="La Ragione R."/>
            <person name="Hildebrand F."/>
            <person name="Pallen M.J."/>
        </authorList>
    </citation>
    <scope>NUCLEOTIDE SEQUENCE</scope>
    <source>
        <strain evidence="1">ChiHjej10B9-743</strain>
    </source>
</reference>
<comment type="caution">
    <text evidence="1">The sequence shown here is derived from an EMBL/GenBank/DDBJ whole genome shotgun (WGS) entry which is preliminary data.</text>
</comment>
<dbReference type="InterPro" id="IPR011033">
    <property type="entry name" value="PRC_barrel-like_sf"/>
</dbReference>
<dbReference type="Proteomes" id="UP000824133">
    <property type="component" value="Unassembled WGS sequence"/>
</dbReference>
<accession>A0A9D1ZAU8</accession>
<dbReference type="Gene3D" id="2.30.30.240">
    <property type="entry name" value="PRC-barrel domain"/>
    <property type="match status" value="1"/>
</dbReference>
<dbReference type="EMBL" id="DXCP01000044">
    <property type="protein sequence ID" value="HIY80000.1"/>
    <property type="molecule type" value="Genomic_DNA"/>
</dbReference>
<dbReference type="GO" id="GO:0006364">
    <property type="term" value="P:rRNA processing"/>
    <property type="evidence" value="ECO:0007669"/>
    <property type="project" value="InterPro"/>
</dbReference>
<organism evidence="1 2">
    <name type="scientific">Candidatus Olsenella excrementavium</name>
    <dbReference type="NCBI Taxonomy" id="2838709"/>
    <lineage>
        <taxon>Bacteria</taxon>
        <taxon>Bacillati</taxon>
        <taxon>Actinomycetota</taxon>
        <taxon>Coriobacteriia</taxon>
        <taxon>Coriobacteriales</taxon>
        <taxon>Atopobiaceae</taxon>
        <taxon>Olsenella</taxon>
    </lineage>
</organism>
<dbReference type="AlphaFoldDB" id="A0A9D1ZAU8"/>
<dbReference type="Gene3D" id="2.40.30.60">
    <property type="entry name" value="RimM"/>
    <property type="match status" value="1"/>
</dbReference>
<proteinExistence type="predicted"/>
<reference evidence="1" key="2">
    <citation type="submission" date="2021-04" db="EMBL/GenBank/DDBJ databases">
        <authorList>
            <person name="Gilroy R."/>
        </authorList>
    </citation>
    <scope>NUCLEOTIDE SEQUENCE</scope>
    <source>
        <strain evidence="1">ChiHjej10B9-743</strain>
    </source>
</reference>
<name>A0A9D1ZAU8_9ACTN</name>
<gene>
    <name evidence="1" type="ORF">IAA42_06150</name>
</gene>
<protein>
    <submittedName>
        <fullName evidence="1">16S rRNA processing protein RimM</fullName>
    </submittedName>
</protein>
<evidence type="ECO:0000313" key="2">
    <source>
        <dbReference type="Proteomes" id="UP000824133"/>
    </source>
</evidence>
<dbReference type="SUPFAM" id="SSF50346">
    <property type="entry name" value="PRC-barrel domain"/>
    <property type="match status" value="1"/>
</dbReference>
<dbReference type="InterPro" id="IPR036976">
    <property type="entry name" value="RimM_N_sf"/>
</dbReference>
<sequence length="172" mass="18765">MRDRFRRIARVEKTHGRHGEVVTVPAHGLPSLVDVGLEVAVVPPMLRGTRWHRVLSCRSDGRSGDLVALDGVESLDGAEELVGKWLLAREADLPAGFELHDAPRLVGRAVRDERTGACGVIDEVMVGPANDVWVLRGELGELLLPVIPDVVDHVPCEGDIEIRIPAGLDWEV</sequence>